<dbReference type="InterPro" id="IPR036895">
    <property type="entry name" value="Uracil-DNA_glycosylase-like_sf"/>
</dbReference>
<dbReference type="Gene3D" id="3.40.470.10">
    <property type="entry name" value="Uracil-DNA glycosylase-like domain"/>
    <property type="match status" value="1"/>
</dbReference>
<name>A0A5P6P2F7_9BRAD</name>
<comment type="catalytic activity">
    <reaction evidence="1">
        <text>Hydrolyzes single-stranded DNA or mismatched double-stranded DNA and polynucleotides, releasing free uracil.</text>
        <dbReference type="EC" id="3.2.2.27"/>
    </reaction>
</comment>
<evidence type="ECO:0000256" key="10">
    <source>
        <dbReference type="ARBA" id="ARBA00023014"/>
    </source>
</evidence>
<dbReference type="KEGG" id="bbet:F8237_07265"/>
<comment type="similarity">
    <text evidence="2">Belongs to the uracil-DNA glycosylase (UDG) superfamily. Type 4 (UDGa) family.</text>
</comment>
<protein>
    <recommendedName>
        <fullName evidence="4">Type-4 uracil-DNA glycosylase</fullName>
        <ecNumber evidence="3">3.2.2.27</ecNumber>
    </recommendedName>
</protein>
<dbReference type="AlphaFoldDB" id="A0A5P6P2F7"/>
<sequence length="271" mass="29383">MIPEPAPTVRELLAFYLEAGVDCALAEEPVDRLAELDAPPPVLRAAPPVEAPRPVAAPAVMRGEATPAPDIAIASAREAARTAPTLEALRELMQGFEGCALKHTATRLVFADGNPQARIMFVGEAPGRDEDIEGLPFVGRSGKLLDLMIGAIGLNRSTAYIANVIPWRPPGNRTPTPQETQVCLPFIQRQIELVNPDVLVTLGNPSTQTLLSTREGIMRTRGRWFDYETGGRTIRALPTFHPAYLLRSPSYKRLAWQDLRAIAKVLALGAA</sequence>
<dbReference type="Proteomes" id="UP000325641">
    <property type="component" value="Chromosome"/>
</dbReference>
<evidence type="ECO:0000256" key="5">
    <source>
        <dbReference type="ARBA" id="ARBA00022485"/>
    </source>
</evidence>
<dbReference type="SMART" id="SM00987">
    <property type="entry name" value="UreE_C"/>
    <property type="match status" value="1"/>
</dbReference>
<gene>
    <name evidence="13" type="ORF">F8237_07265</name>
</gene>
<reference evidence="14" key="1">
    <citation type="submission" date="2019-10" db="EMBL/GenBank/DDBJ databases">
        <title>Complete Genome Sequence of Bradyrhizobium betae type strain PL7HG1T.</title>
        <authorList>
            <person name="Bromfield E.S.P."/>
            <person name="Cloutier S."/>
        </authorList>
    </citation>
    <scope>NUCLEOTIDE SEQUENCE [LARGE SCALE GENOMIC DNA]</scope>
    <source>
        <strain evidence="14">PL7HG1</strain>
    </source>
</reference>
<evidence type="ECO:0000256" key="2">
    <source>
        <dbReference type="ARBA" id="ARBA00006521"/>
    </source>
</evidence>
<organism evidence="13 14">
    <name type="scientific">Bradyrhizobium betae</name>
    <dbReference type="NCBI Taxonomy" id="244734"/>
    <lineage>
        <taxon>Bacteria</taxon>
        <taxon>Pseudomonadati</taxon>
        <taxon>Pseudomonadota</taxon>
        <taxon>Alphaproteobacteria</taxon>
        <taxon>Hyphomicrobiales</taxon>
        <taxon>Nitrobacteraceae</taxon>
        <taxon>Bradyrhizobium</taxon>
    </lineage>
</organism>
<evidence type="ECO:0000313" key="14">
    <source>
        <dbReference type="Proteomes" id="UP000325641"/>
    </source>
</evidence>
<keyword evidence="7" id="KW-0227">DNA damage</keyword>
<evidence type="ECO:0000256" key="3">
    <source>
        <dbReference type="ARBA" id="ARBA00012030"/>
    </source>
</evidence>
<evidence type="ECO:0000256" key="1">
    <source>
        <dbReference type="ARBA" id="ARBA00001400"/>
    </source>
</evidence>
<dbReference type="InterPro" id="IPR005122">
    <property type="entry name" value="Uracil-DNA_glycosylase-like"/>
</dbReference>
<dbReference type="SMART" id="SM00986">
    <property type="entry name" value="UDG"/>
    <property type="match status" value="1"/>
</dbReference>
<keyword evidence="8" id="KW-0378">Hydrolase</keyword>
<dbReference type="InterPro" id="IPR005273">
    <property type="entry name" value="Ura-DNA_glyco_family4"/>
</dbReference>
<evidence type="ECO:0000259" key="12">
    <source>
        <dbReference type="SMART" id="SM00986"/>
    </source>
</evidence>
<keyword evidence="6" id="KW-0479">Metal-binding</keyword>
<keyword evidence="9" id="KW-0408">Iron</keyword>
<evidence type="ECO:0000313" key="13">
    <source>
        <dbReference type="EMBL" id="QFI72204.1"/>
    </source>
</evidence>
<keyword evidence="5" id="KW-0004">4Fe-4S</keyword>
<dbReference type="SUPFAM" id="SSF52141">
    <property type="entry name" value="Uracil-DNA glycosylase-like"/>
    <property type="match status" value="1"/>
</dbReference>
<dbReference type="PANTHER" id="PTHR33693:SF1">
    <property type="entry name" value="TYPE-4 URACIL-DNA GLYCOSYLASE"/>
    <property type="match status" value="1"/>
</dbReference>
<evidence type="ECO:0000256" key="4">
    <source>
        <dbReference type="ARBA" id="ARBA00019403"/>
    </source>
</evidence>
<proteinExistence type="inferred from homology"/>
<dbReference type="PANTHER" id="PTHR33693">
    <property type="entry name" value="TYPE-5 URACIL-DNA GLYCOSYLASE"/>
    <property type="match status" value="1"/>
</dbReference>
<evidence type="ECO:0000256" key="9">
    <source>
        <dbReference type="ARBA" id="ARBA00023004"/>
    </source>
</evidence>
<dbReference type="OrthoDB" id="5290748at2"/>
<dbReference type="RefSeq" id="WP_151643251.1">
    <property type="nucleotide sequence ID" value="NZ_CP044543.1"/>
</dbReference>
<dbReference type="EMBL" id="CP044543">
    <property type="protein sequence ID" value="QFI72204.1"/>
    <property type="molecule type" value="Genomic_DNA"/>
</dbReference>
<dbReference type="NCBIfam" id="TIGR00758">
    <property type="entry name" value="UDG_fam4"/>
    <property type="match status" value="1"/>
</dbReference>
<accession>A0A5P6P2F7</accession>
<evidence type="ECO:0000256" key="8">
    <source>
        <dbReference type="ARBA" id="ARBA00022801"/>
    </source>
</evidence>
<dbReference type="GO" id="GO:0004844">
    <property type="term" value="F:uracil DNA N-glycosylase activity"/>
    <property type="evidence" value="ECO:0007669"/>
    <property type="project" value="UniProtKB-EC"/>
</dbReference>
<evidence type="ECO:0000256" key="6">
    <source>
        <dbReference type="ARBA" id="ARBA00022723"/>
    </source>
</evidence>
<dbReference type="InterPro" id="IPR051536">
    <property type="entry name" value="UDG_Type-4/5"/>
</dbReference>
<evidence type="ECO:0000256" key="11">
    <source>
        <dbReference type="ARBA" id="ARBA00023204"/>
    </source>
</evidence>
<dbReference type="CDD" id="cd10030">
    <property type="entry name" value="UDG-F4_TTUDGA_SPO1dp_like"/>
    <property type="match status" value="1"/>
</dbReference>
<dbReference type="GO" id="GO:0051539">
    <property type="term" value="F:4 iron, 4 sulfur cluster binding"/>
    <property type="evidence" value="ECO:0007669"/>
    <property type="project" value="UniProtKB-KW"/>
</dbReference>
<feature type="domain" description="Uracil-DNA glycosylase-like" evidence="12">
    <location>
        <begin position="110"/>
        <end position="260"/>
    </location>
</feature>
<dbReference type="EC" id="3.2.2.27" evidence="3"/>
<evidence type="ECO:0000256" key="7">
    <source>
        <dbReference type="ARBA" id="ARBA00022763"/>
    </source>
</evidence>
<keyword evidence="10" id="KW-0411">Iron-sulfur</keyword>
<keyword evidence="11" id="KW-0234">DNA repair</keyword>
<dbReference type="GO" id="GO:0006281">
    <property type="term" value="P:DNA repair"/>
    <property type="evidence" value="ECO:0007669"/>
    <property type="project" value="UniProtKB-KW"/>
</dbReference>
<dbReference type="GO" id="GO:0046872">
    <property type="term" value="F:metal ion binding"/>
    <property type="evidence" value="ECO:0007669"/>
    <property type="project" value="UniProtKB-KW"/>
</dbReference>
<dbReference type="Pfam" id="PF03167">
    <property type="entry name" value="UDG"/>
    <property type="match status" value="1"/>
</dbReference>